<evidence type="ECO:0000313" key="2">
    <source>
        <dbReference type="EMBL" id="MBO8464898.1"/>
    </source>
</evidence>
<evidence type="ECO:0000256" key="1">
    <source>
        <dbReference type="SAM" id="SignalP"/>
    </source>
</evidence>
<proteinExistence type="predicted"/>
<feature type="chain" id="PRO_5039352545" description="DUF2271 domain-containing protein" evidence="1">
    <location>
        <begin position="23"/>
        <end position="243"/>
    </location>
</feature>
<keyword evidence="1" id="KW-0732">Signal</keyword>
<dbReference type="EMBL" id="JADIME010000031">
    <property type="protein sequence ID" value="MBO8464898.1"/>
    <property type="molecule type" value="Genomic_DNA"/>
</dbReference>
<evidence type="ECO:0000313" key="3">
    <source>
        <dbReference type="Proteomes" id="UP000823597"/>
    </source>
</evidence>
<comment type="caution">
    <text evidence="2">The sequence shown here is derived from an EMBL/GenBank/DDBJ whole genome shotgun (WGS) entry which is preliminary data.</text>
</comment>
<reference evidence="2" key="2">
    <citation type="journal article" date="2021" name="PeerJ">
        <title>Extensive microbial diversity within the chicken gut microbiome revealed by metagenomics and culture.</title>
        <authorList>
            <person name="Gilroy R."/>
            <person name="Ravi A."/>
            <person name="Getino M."/>
            <person name="Pursley I."/>
            <person name="Horton D.L."/>
            <person name="Alikhan N.F."/>
            <person name="Baker D."/>
            <person name="Gharbi K."/>
            <person name="Hall N."/>
            <person name="Watson M."/>
            <person name="Adriaenssens E.M."/>
            <person name="Foster-Nyarko E."/>
            <person name="Jarju S."/>
            <person name="Secka A."/>
            <person name="Antonio M."/>
            <person name="Oren A."/>
            <person name="Chaudhuri R.R."/>
            <person name="La Ragione R."/>
            <person name="Hildebrand F."/>
            <person name="Pallen M.J."/>
        </authorList>
    </citation>
    <scope>NUCLEOTIDE SEQUENCE</scope>
    <source>
        <strain evidence="2">10037</strain>
    </source>
</reference>
<dbReference type="Proteomes" id="UP000823597">
    <property type="component" value="Unassembled WGS sequence"/>
</dbReference>
<dbReference type="AlphaFoldDB" id="A0A9D9N8Y7"/>
<dbReference type="PROSITE" id="PS51257">
    <property type="entry name" value="PROKAR_LIPOPROTEIN"/>
    <property type="match status" value="1"/>
</dbReference>
<evidence type="ECO:0008006" key="4">
    <source>
        <dbReference type="Google" id="ProtNLM"/>
    </source>
</evidence>
<sequence length="243" mass="27012">MKYIYLLLLINLGLIFSCSSNNQIAKYGHGNVTVFIEQGKAWKHNFPLFWGMINKKNSPQIAIWIEDTCGNYIATIYATQRIATQSWIMSKGNRRKEALPHWCYSRGVRYEDGLYSPTKDKPLPDALTGATPQGSFSVNFSPKMPLEKFVVKIEVNHSTDFNDSYPKLAKKGDSNYSGGEEGSGQPALVYAALINTASRQEMFEAKLIGHSSPDGSSGNVYSDMSGITSAFDIIDRITICVQK</sequence>
<gene>
    <name evidence="2" type="ORF">IAB93_02740</name>
</gene>
<reference evidence="2" key="1">
    <citation type="submission" date="2020-10" db="EMBL/GenBank/DDBJ databases">
        <authorList>
            <person name="Gilroy R."/>
        </authorList>
    </citation>
    <scope>NUCLEOTIDE SEQUENCE</scope>
    <source>
        <strain evidence="2">10037</strain>
    </source>
</reference>
<feature type="signal peptide" evidence="1">
    <location>
        <begin position="1"/>
        <end position="22"/>
    </location>
</feature>
<accession>A0A9D9N8Y7</accession>
<organism evidence="2 3">
    <name type="scientific">Candidatus Merdivivens pullistercoris</name>
    <dbReference type="NCBI Taxonomy" id="2840873"/>
    <lineage>
        <taxon>Bacteria</taxon>
        <taxon>Pseudomonadati</taxon>
        <taxon>Bacteroidota</taxon>
        <taxon>Bacteroidia</taxon>
        <taxon>Bacteroidales</taxon>
        <taxon>Muribaculaceae</taxon>
        <taxon>Muribaculaceae incertae sedis</taxon>
        <taxon>Candidatus Merdivivens</taxon>
    </lineage>
</organism>
<name>A0A9D9N8Y7_9BACT</name>
<protein>
    <recommendedName>
        <fullName evidence="4">DUF2271 domain-containing protein</fullName>
    </recommendedName>
</protein>